<dbReference type="PROSITE" id="PS00028">
    <property type="entry name" value="ZINC_FINGER_C2H2_1"/>
    <property type="match status" value="1"/>
</dbReference>
<feature type="domain" description="C2H2-type" evidence="6">
    <location>
        <begin position="220"/>
        <end position="242"/>
    </location>
</feature>
<evidence type="ECO:0000256" key="5">
    <source>
        <dbReference type="SAM" id="MobiDB-lite"/>
    </source>
</evidence>
<proteinExistence type="predicted"/>
<dbReference type="SUPFAM" id="SSF57667">
    <property type="entry name" value="beta-beta-alpha zinc fingers"/>
    <property type="match status" value="1"/>
</dbReference>
<protein>
    <recommendedName>
        <fullName evidence="6">C2H2-type domain-containing protein</fullName>
    </recommendedName>
</protein>
<keyword evidence="4" id="KW-0862">Zinc</keyword>
<evidence type="ECO:0000256" key="3">
    <source>
        <dbReference type="ARBA" id="ARBA00022737"/>
    </source>
</evidence>
<feature type="compositionally biased region" description="Low complexity" evidence="5">
    <location>
        <begin position="267"/>
        <end position="282"/>
    </location>
</feature>
<feature type="region of interest" description="Disordered" evidence="5">
    <location>
        <begin position="332"/>
        <end position="354"/>
    </location>
</feature>
<dbReference type="InterPro" id="IPR013087">
    <property type="entry name" value="Znf_C2H2_type"/>
</dbReference>
<evidence type="ECO:0000256" key="1">
    <source>
        <dbReference type="ARBA" id="ARBA00004123"/>
    </source>
</evidence>
<comment type="subcellular location">
    <subcellularLocation>
        <location evidence="1">Nucleus</location>
    </subcellularLocation>
</comment>
<feature type="region of interest" description="Disordered" evidence="5">
    <location>
        <begin position="263"/>
        <end position="282"/>
    </location>
</feature>
<keyword evidence="2" id="KW-0479">Metal-binding</keyword>
<reference evidence="7" key="2">
    <citation type="submission" date="2017-11" db="EMBL/GenBank/DDBJ databases">
        <title>Coralsnake Venomics: Analyses of Venom Gland Transcriptomes and Proteomes of Six Brazilian Taxa.</title>
        <authorList>
            <person name="Aird S.D."/>
            <person name="Jorge da Silva N."/>
            <person name="Qiu L."/>
            <person name="Villar-Briones A."/>
            <person name="Aparecida-Saddi V."/>
            <person name="Campos-Telles M.P."/>
            <person name="Grau M."/>
            <person name="Mikheyev A.S."/>
        </authorList>
    </citation>
    <scope>NUCLEOTIDE SEQUENCE</scope>
    <source>
        <tissue evidence="7">Venom_gland</tissue>
    </source>
</reference>
<dbReference type="InterPro" id="IPR051968">
    <property type="entry name" value="ZnFinger_Homeobox_TR"/>
</dbReference>
<name>A0A2D4FWH4_MICCO</name>
<evidence type="ECO:0000313" key="7">
    <source>
        <dbReference type="EMBL" id="LAA51606.1"/>
    </source>
</evidence>
<dbReference type="GO" id="GO:0000978">
    <property type="term" value="F:RNA polymerase II cis-regulatory region sequence-specific DNA binding"/>
    <property type="evidence" value="ECO:0007669"/>
    <property type="project" value="TreeGrafter"/>
</dbReference>
<keyword evidence="3" id="KW-0677">Repeat</keyword>
<evidence type="ECO:0000256" key="4">
    <source>
        <dbReference type="ARBA" id="ARBA00022833"/>
    </source>
</evidence>
<feature type="compositionally biased region" description="Low complexity" evidence="5">
    <location>
        <begin position="102"/>
        <end position="119"/>
    </location>
</feature>
<dbReference type="AlphaFoldDB" id="A0A2D4FWH4"/>
<dbReference type="EMBL" id="IACJ01090721">
    <property type="protein sequence ID" value="LAA51606.1"/>
    <property type="molecule type" value="Transcribed_RNA"/>
</dbReference>
<dbReference type="GO" id="GO:0005634">
    <property type="term" value="C:nucleus"/>
    <property type="evidence" value="ECO:0007669"/>
    <property type="project" value="UniProtKB-SubCell"/>
</dbReference>
<feature type="compositionally biased region" description="Basic and acidic residues" evidence="5">
    <location>
        <begin position="135"/>
        <end position="159"/>
    </location>
</feature>
<evidence type="ECO:0000256" key="2">
    <source>
        <dbReference type="ARBA" id="ARBA00022723"/>
    </source>
</evidence>
<dbReference type="GO" id="GO:0046872">
    <property type="term" value="F:metal ion binding"/>
    <property type="evidence" value="ECO:0007669"/>
    <property type="project" value="UniProtKB-KW"/>
</dbReference>
<feature type="region of interest" description="Disordered" evidence="5">
    <location>
        <begin position="102"/>
        <end position="159"/>
    </location>
</feature>
<evidence type="ECO:0000259" key="6">
    <source>
        <dbReference type="PROSITE" id="PS00028"/>
    </source>
</evidence>
<reference evidence="7" key="1">
    <citation type="submission" date="2017-07" db="EMBL/GenBank/DDBJ databases">
        <authorList>
            <person name="Mikheyev A."/>
            <person name="Grau M."/>
        </authorList>
    </citation>
    <scope>NUCLEOTIDE SEQUENCE</scope>
    <source>
        <tissue evidence="7">Venom_gland</tissue>
    </source>
</reference>
<organism evidence="7">
    <name type="scientific">Micrurus corallinus</name>
    <name type="common">Brazilian coral snake</name>
    <dbReference type="NCBI Taxonomy" id="54390"/>
    <lineage>
        <taxon>Eukaryota</taxon>
        <taxon>Metazoa</taxon>
        <taxon>Chordata</taxon>
        <taxon>Craniata</taxon>
        <taxon>Vertebrata</taxon>
        <taxon>Euteleostomi</taxon>
        <taxon>Lepidosauria</taxon>
        <taxon>Squamata</taxon>
        <taxon>Bifurcata</taxon>
        <taxon>Unidentata</taxon>
        <taxon>Episquamata</taxon>
        <taxon>Toxicofera</taxon>
        <taxon>Serpentes</taxon>
        <taxon>Colubroidea</taxon>
        <taxon>Elapidae</taxon>
        <taxon>Elapinae</taxon>
        <taxon>Micrurus</taxon>
    </lineage>
</organism>
<dbReference type="InterPro" id="IPR036236">
    <property type="entry name" value="Znf_C2H2_sf"/>
</dbReference>
<accession>A0A2D4FWH4</accession>
<dbReference type="PANTHER" id="PTHR45891:SF2">
    <property type="entry name" value="ZINC FINGER HOMEOBOX PROTEIN 4"/>
    <property type="match status" value="1"/>
</dbReference>
<sequence>MGKVVGETHVDPNQLQALQNAIAGDPASFIGGQFLPYFIPGFASYFTPQLPGTVQGGYLPPVCGMDSLFPYGPAVPQTIAGLSPGTLLQQYQQYQQNLQDSLQKQQKQQEQQQKQVQAKSSKVENDQPQNSSDASETKEDRSSAMESTKEEPQLDSKSADFTDSHIVPFVKYEFICRKCQMMFTDEDAAVNHQKSFCYFGQPMIDPQETVLRVPVSKYQCLACDVAISGNEALSQHLQSSLHKEKTIKQAMRNAKEHVRLLPHSVCSPNPNTTSTSQSAASSNNTYPHLSCFSMKSWPNILFQASARKAASSPSSPPSLSLPSTVTSSLCSTSGVQTSLPTESCSDESDSELSQKLEDLDNSLEVKAKPASGLDGNFNSIRMDLFSV</sequence>
<dbReference type="PANTHER" id="PTHR45891">
    <property type="entry name" value="ZINC FINGER HOMEOBOX PROTEIN"/>
    <property type="match status" value="1"/>
</dbReference>
<dbReference type="GO" id="GO:0000981">
    <property type="term" value="F:DNA-binding transcription factor activity, RNA polymerase II-specific"/>
    <property type="evidence" value="ECO:0007669"/>
    <property type="project" value="TreeGrafter"/>
</dbReference>